<proteinExistence type="predicted"/>
<protein>
    <recommendedName>
        <fullName evidence="3">DNA-binding protein</fullName>
    </recommendedName>
</protein>
<reference evidence="1 2" key="1">
    <citation type="submission" date="2019-04" db="EMBL/GenBank/DDBJ databases">
        <title>Streptomyces piniterrae sp. nov., a heliquinomycin-producing actinomycete isolated from rhizosphere soil of Pinus yunnanensis.</title>
        <authorList>
            <person name="Zhuang X."/>
            <person name="Zhao J."/>
        </authorList>
    </citation>
    <scope>NUCLEOTIDE SEQUENCE [LARGE SCALE GENOMIC DNA]</scope>
    <source>
        <strain evidence="2">jys28</strain>
    </source>
</reference>
<dbReference type="SUPFAM" id="SSF46955">
    <property type="entry name" value="Putative DNA-binding domain"/>
    <property type="match status" value="1"/>
</dbReference>
<gene>
    <name evidence="1" type="ORF">FCH28_09555</name>
</gene>
<dbReference type="InterPro" id="IPR036388">
    <property type="entry name" value="WH-like_DNA-bd_sf"/>
</dbReference>
<comment type="caution">
    <text evidence="1">The sequence shown here is derived from an EMBL/GenBank/DDBJ whole genome shotgun (WGS) entry which is preliminary data.</text>
</comment>
<evidence type="ECO:0008006" key="3">
    <source>
        <dbReference type="Google" id="ProtNLM"/>
    </source>
</evidence>
<keyword evidence="2" id="KW-1185">Reference proteome</keyword>
<dbReference type="AlphaFoldDB" id="A0A4U0NMI6"/>
<accession>A0A4U0NMI6</accession>
<sequence length="80" mass="8628">MATQTLPERTAVLATVGLTPLLTTAQLTAYYGVSAWTVNQWVQRGCPTEPVPVRGHRFNLDRVAAWIAEDIATSADAESA</sequence>
<evidence type="ECO:0000313" key="2">
    <source>
        <dbReference type="Proteomes" id="UP000308697"/>
    </source>
</evidence>
<dbReference type="Gene3D" id="1.10.10.10">
    <property type="entry name" value="Winged helix-like DNA-binding domain superfamily/Winged helix DNA-binding domain"/>
    <property type="match status" value="1"/>
</dbReference>
<dbReference type="EMBL" id="SUMB01000003">
    <property type="protein sequence ID" value="TJZ55577.1"/>
    <property type="molecule type" value="Genomic_DNA"/>
</dbReference>
<dbReference type="InterPro" id="IPR009061">
    <property type="entry name" value="DNA-bd_dom_put_sf"/>
</dbReference>
<dbReference type="OrthoDB" id="4265528at2"/>
<dbReference type="RefSeq" id="WP_136739342.1">
    <property type="nucleotide sequence ID" value="NZ_SUMB01000003.1"/>
</dbReference>
<evidence type="ECO:0000313" key="1">
    <source>
        <dbReference type="EMBL" id="TJZ55577.1"/>
    </source>
</evidence>
<name>A0A4U0NMI6_9ACTN</name>
<dbReference type="Proteomes" id="UP000308697">
    <property type="component" value="Unassembled WGS sequence"/>
</dbReference>
<organism evidence="1 2">
    <name type="scientific">Streptomyces piniterrae</name>
    <dbReference type="NCBI Taxonomy" id="2571125"/>
    <lineage>
        <taxon>Bacteria</taxon>
        <taxon>Bacillati</taxon>
        <taxon>Actinomycetota</taxon>
        <taxon>Actinomycetes</taxon>
        <taxon>Kitasatosporales</taxon>
        <taxon>Streptomycetaceae</taxon>
        <taxon>Streptomyces</taxon>
    </lineage>
</organism>